<feature type="compositionally biased region" description="Basic and acidic residues" evidence="1">
    <location>
        <begin position="1428"/>
        <end position="1447"/>
    </location>
</feature>
<name>A0A820FQ65_9BILA</name>
<evidence type="ECO:0000313" key="2">
    <source>
        <dbReference type="EMBL" id="CAF4265235.1"/>
    </source>
</evidence>
<feature type="region of interest" description="Disordered" evidence="1">
    <location>
        <begin position="1403"/>
        <end position="1452"/>
    </location>
</feature>
<evidence type="ECO:0000256" key="1">
    <source>
        <dbReference type="SAM" id="MobiDB-lite"/>
    </source>
</evidence>
<accession>A0A820FQ65</accession>
<sequence length="1733" mass="199612">MSPFSCPLCVSNRCFGSFAKMFQHITLYHQHEPNFNITCDLHNACGVLYRNYSAYKAHVYRRHASEVLLKNKPNNTSNVTPNESQQQESMNNLFMELGTINDCDNTCDPANDDIEAILIDDDCETNICNPELFFDSINADESFSEFLLIMKRSYLQFILELREEYLLPQGVTNIISTYIVTLFRHLEILLNKKAFIPSTNIYSSSTSLPEQNKKIIEIYQLHEIFNDLSNMIESISKNNYQFIKSCEKYFDFNLPEQVVLSSPNEPIESAYFIPIDRTLSLMLKSQRLPLEISENIQQQRISAENDSDLMYSIRDAHYGNRFDEDSFLIQLYLDDIGLTNPIGAKRDKHKMTMIYFSLEDVPDKYRSKLDFIQLVAVCESKHLKNDVKARRFFAPIIENLNKLQLHGISIHGVHLTFSFSTVVANNLASHFIGAFQSCFNGGHFCRRCYITYSEKNLPIPLSKIQTRSMIDHDDLVDKIINDPNRIPLKGVIGPSPLLELIGFHATTSLPRDLMHDFIEGICPVIIISLLKQASSLRILTYMRIQERMENFQYGKFDSSNQPPPLLVKHLQNDHMVATAAQKLCFFKLFPIIFNDTVDLLPSFIVYKVLREILDLILSYPFRKKWLYILGELCDTFHETMLSHFPEKITPKGHFIREYKYMINDFGPAVRQWCFRYEANHSYFKKITARTNNFKNIAKMLVTRYHLKQCLTFGHLSQLQSNKYSVGIKKARSTCFDSAMKVILLKHFDHADFDTDFYQCKTLVYDNVEYRRCGVHIIDLKPSHEQPIFGQIAMIIKKNEKWWLLIDVLDTICYDEKLFAWQIQSTARYSLIDPNNLVIICFLEHDVDGPTLKMLNNVERISLLIPKLKQQLLFLEEREKLFRKVDDGSVSCDGSISYDGSISSYGSISCDDSVSCDGSLINTSTIPKAPIFTATNAQTTPAVSVNSKSQSSISLSTPNLSSRMSMNNLTTGQVITVADTSSSFPDVYEVPILPKALLKDIESGNLKSFGPHCQSRQILIDAVVHDLIENYNLLYLSKTQYNIVGSALVRCLKLPSTPENLTIWKDALQTKLKRTRADYPNSSLVQVFRFKYSKVGSGRPVKQKIGEIVERDRHKQMVIMPYSNELSDEIQTKVVQLQNFSELEVSTQLRLWKETFIFRRQVVRDQSTSDIIKNFPAYSNPFLIFEEVKMLMNIDLSKEVRQQVPILLDKLVETPAFIADSSPIRLIKILCRKFGETVQHVFCENEPPTPYPTLVSIDGIIHIYVDFHPIVSTSSPDDALGLLIAMYSIFELSFDKKSRTSRFLYCVLYGCKQFISNSIRVLIKEKNIDIHCERLQLPSISSYSISNNTTTPTSESQNQLQIVTNVLDSSIDNRDSFIISQTTEPTTSTDSSRSSADMAFDTNECNENLSPSDCNSQLQTRKKRKRKQNLNEEEHDDTLMRNVPKENTESSLSRVPLASMTNSSVTIRQTKLIRFEQQHQFIYVILIFLSLSVRTVNSFSIQYQSFGFEQERRFVQMILILRFVRATRSTNLCDIGINIFTKYLVNSLSNEHEVSQRTDQILNDKSVFFILVFVHNESIIQQNTNYKIIFFIFIIIKHSVRTTKSTNLFDIDIYVFTKFWLIHRSTSILVRTTKSTNLCDIDIHIVIEFLVYSIGQPASNIRFEQQGSIGLYDIDILVFTKFLFIHCSTSMKDSVRTTRSANLCDTDLHVFTKFLVYSLFNEHEFLFTSHQLFS</sequence>
<reference evidence="2" key="1">
    <citation type="submission" date="2021-02" db="EMBL/GenBank/DDBJ databases">
        <authorList>
            <person name="Nowell W R."/>
        </authorList>
    </citation>
    <scope>NUCLEOTIDE SEQUENCE</scope>
</reference>
<feature type="compositionally biased region" description="Polar residues" evidence="1">
    <location>
        <begin position="1403"/>
        <end position="1418"/>
    </location>
</feature>
<evidence type="ECO:0000313" key="3">
    <source>
        <dbReference type="Proteomes" id="UP000663862"/>
    </source>
</evidence>
<gene>
    <name evidence="2" type="ORF">TSG867_LOCUS3974</name>
</gene>
<comment type="caution">
    <text evidence="2">The sequence shown here is derived from an EMBL/GenBank/DDBJ whole genome shotgun (WGS) entry which is preliminary data.</text>
</comment>
<dbReference type="EMBL" id="CAJOBQ010000124">
    <property type="protein sequence ID" value="CAF4265235.1"/>
    <property type="molecule type" value="Genomic_DNA"/>
</dbReference>
<dbReference type="Proteomes" id="UP000663862">
    <property type="component" value="Unassembled WGS sequence"/>
</dbReference>
<evidence type="ECO:0008006" key="4">
    <source>
        <dbReference type="Google" id="ProtNLM"/>
    </source>
</evidence>
<organism evidence="2 3">
    <name type="scientific">Rotaria socialis</name>
    <dbReference type="NCBI Taxonomy" id="392032"/>
    <lineage>
        <taxon>Eukaryota</taxon>
        <taxon>Metazoa</taxon>
        <taxon>Spiralia</taxon>
        <taxon>Gnathifera</taxon>
        <taxon>Rotifera</taxon>
        <taxon>Eurotatoria</taxon>
        <taxon>Bdelloidea</taxon>
        <taxon>Philodinida</taxon>
        <taxon>Philodinidae</taxon>
        <taxon>Rotaria</taxon>
    </lineage>
</organism>
<proteinExistence type="predicted"/>
<protein>
    <recommendedName>
        <fullName evidence="4">C2H2-type domain-containing protein</fullName>
    </recommendedName>
</protein>